<comment type="similarity">
    <text evidence="3">Belongs to the long-chain O-acyltransferase family.</text>
</comment>
<dbReference type="InterPro" id="IPR004255">
    <property type="entry name" value="O-acyltransferase_WSD1_N"/>
</dbReference>
<evidence type="ECO:0000313" key="14">
    <source>
        <dbReference type="Proteomes" id="UP000631670"/>
    </source>
</evidence>
<sequence>MVRRGRPARPVVDRASPADRAFLAMNTAEVPVQFGVLLLLGPAPGLDLARVRQRIAERIPAVPRLRRRLVRAPLGGGGPIWADDACFDVRRHVRAAVCAPPGDRQAVLDTALSLVSTPLPRNAPLWSATFVTGLAGHEAALVVVFDHVLADGVGGLAVLARLVDGTAEPDVPPFPVPRPGAGTLRRDALAGRLRAVRRIGPALRALRRATAAGGGLHPARATPCSLVGPTGPGRKLAVVRTDLSALGAAAHRYGASVNDAVLVVVAGALRRLAAARGEDVDAFVITVPVSGRTAGDGAALGNAVSPMLVTVPATGSVRARLGRVTSQVRSAKAAASGPPPIAVLGAAFRAAAALGGYRWYMNHQRRMHTLVSHVRGPAEPVGFGGAPVLAAIPLSVGESGNLAVVFEALSYAGTLTISVLAAADRCPDLDVLVDGLAAELAVVRGESG</sequence>
<dbReference type="Gene3D" id="3.30.559.30">
    <property type="entry name" value="Nonribosomal peptide synthetase, condensation domain"/>
    <property type="match status" value="1"/>
</dbReference>
<dbReference type="Pfam" id="PF06974">
    <property type="entry name" value="WS_DGAT_C"/>
    <property type="match status" value="1"/>
</dbReference>
<dbReference type="Gene3D" id="3.30.559.10">
    <property type="entry name" value="Chloramphenicol acetyltransferase-like domain"/>
    <property type="match status" value="1"/>
</dbReference>
<feature type="domain" description="O-acyltransferase WSD1-like N-terminal" evidence="11">
    <location>
        <begin position="16"/>
        <end position="261"/>
    </location>
</feature>
<dbReference type="Proteomes" id="UP000631670">
    <property type="component" value="Unassembled WGS sequence"/>
</dbReference>
<dbReference type="InterPro" id="IPR023213">
    <property type="entry name" value="CAT-like_dom_sf"/>
</dbReference>
<keyword evidence="8" id="KW-0443">Lipid metabolism</keyword>
<evidence type="ECO:0000256" key="2">
    <source>
        <dbReference type="ARBA" id="ARBA00005189"/>
    </source>
</evidence>
<comment type="pathway">
    <text evidence="1">Glycerolipid metabolism; triacylglycerol biosynthesis.</text>
</comment>
<evidence type="ECO:0000256" key="4">
    <source>
        <dbReference type="ARBA" id="ARBA00013244"/>
    </source>
</evidence>
<keyword evidence="7" id="KW-0319">Glycerol metabolism</keyword>
<dbReference type="PANTHER" id="PTHR31650">
    <property type="entry name" value="O-ACYLTRANSFERASE (WSD1-LIKE) FAMILY PROTEIN"/>
    <property type="match status" value="1"/>
</dbReference>
<comment type="caution">
    <text evidence="13">The sequence shown here is derived from an EMBL/GenBank/DDBJ whole genome shotgun (WGS) entry which is preliminary data.</text>
</comment>
<evidence type="ECO:0000256" key="6">
    <source>
        <dbReference type="ARBA" id="ARBA00022679"/>
    </source>
</evidence>
<name>A0ABR9HXH8_9PSEU</name>
<dbReference type="RefSeq" id="WP_086857873.1">
    <property type="nucleotide sequence ID" value="NZ_JADBEG010000001.1"/>
</dbReference>
<dbReference type="Pfam" id="PF03007">
    <property type="entry name" value="WS_DGAT_cat"/>
    <property type="match status" value="1"/>
</dbReference>
<organism evidence="13 14">
    <name type="scientific">Amycolatopsis lexingtonensis</name>
    <dbReference type="NCBI Taxonomy" id="218822"/>
    <lineage>
        <taxon>Bacteria</taxon>
        <taxon>Bacillati</taxon>
        <taxon>Actinomycetota</taxon>
        <taxon>Actinomycetes</taxon>
        <taxon>Pseudonocardiales</taxon>
        <taxon>Pseudonocardiaceae</taxon>
        <taxon>Amycolatopsis</taxon>
    </lineage>
</organism>
<dbReference type="EMBL" id="JADBEG010000001">
    <property type="protein sequence ID" value="MBE1495636.1"/>
    <property type="molecule type" value="Genomic_DNA"/>
</dbReference>
<proteinExistence type="inferred from homology"/>
<dbReference type="SUPFAM" id="SSF52777">
    <property type="entry name" value="CoA-dependent acyltransferases"/>
    <property type="match status" value="2"/>
</dbReference>
<dbReference type="InterPro" id="IPR045034">
    <property type="entry name" value="O-acyltransferase_WSD1-like"/>
</dbReference>
<gene>
    <name evidence="13" type="ORF">H4696_002736</name>
</gene>
<evidence type="ECO:0000259" key="11">
    <source>
        <dbReference type="Pfam" id="PF03007"/>
    </source>
</evidence>
<evidence type="ECO:0000313" key="13">
    <source>
        <dbReference type="EMBL" id="MBE1495636.1"/>
    </source>
</evidence>
<keyword evidence="14" id="KW-1185">Reference proteome</keyword>
<dbReference type="GO" id="GO:0016746">
    <property type="term" value="F:acyltransferase activity"/>
    <property type="evidence" value="ECO:0007669"/>
    <property type="project" value="UniProtKB-KW"/>
</dbReference>
<accession>A0ABR9HXH8</accession>
<comment type="pathway">
    <text evidence="2">Lipid metabolism.</text>
</comment>
<dbReference type="PANTHER" id="PTHR31650:SF1">
    <property type="entry name" value="WAX ESTER SYNTHASE_DIACYLGLYCEROL ACYLTRANSFERASE 4-RELATED"/>
    <property type="match status" value="1"/>
</dbReference>
<keyword evidence="9 13" id="KW-0012">Acyltransferase</keyword>
<keyword evidence="6" id="KW-0808">Transferase</keyword>
<evidence type="ECO:0000256" key="3">
    <source>
        <dbReference type="ARBA" id="ARBA00009587"/>
    </source>
</evidence>
<protein>
    <recommendedName>
        <fullName evidence="4">diacylglycerol O-acyltransferase</fullName>
        <ecNumber evidence="4">2.3.1.20</ecNumber>
    </recommendedName>
</protein>
<dbReference type="InterPro" id="IPR009721">
    <property type="entry name" value="O-acyltransferase_WSD1_C"/>
</dbReference>
<keyword evidence="5" id="KW-0444">Lipid biosynthesis</keyword>
<reference evidence="13 14" key="1">
    <citation type="submission" date="2020-10" db="EMBL/GenBank/DDBJ databases">
        <title>Sequencing the genomes of 1000 actinobacteria strains.</title>
        <authorList>
            <person name="Klenk H.-P."/>
        </authorList>
    </citation>
    <scope>NUCLEOTIDE SEQUENCE [LARGE SCALE GENOMIC DNA]</scope>
    <source>
        <strain evidence="13 14">DSM 44653</strain>
    </source>
</reference>
<evidence type="ECO:0000256" key="1">
    <source>
        <dbReference type="ARBA" id="ARBA00004771"/>
    </source>
</evidence>
<comment type="catalytic activity">
    <reaction evidence="10">
        <text>an acyl-CoA + a 1,2-diacyl-sn-glycerol = a triacyl-sn-glycerol + CoA</text>
        <dbReference type="Rhea" id="RHEA:10868"/>
        <dbReference type="ChEBI" id="CHEBI:17815"/>
        <dbReference type="ChEBI" id="CHEBI:57287"/>
        <dbReference type="ChEBI" id="CHEBI:58342"/>
        <dbReference type="ChEBI" id="CHEBI:64615"/>
        <dbReference type="EC" id="2.3.1.20"/>
    </reaction>
</comment>
<feature type="domain" description="O-acyltransferase WSD1 C-terminal" evidence="12">
    <location>
        <begin position="301"/>
        <end position="441"/>
    </location>
</feature>
<evidence type="ECO:0000256" key="5">
    <source>
        <dbReference type="ARBA" id="ARBA00022516"/>
    </source>
</evidence>
<evidence type="ECO:0000256" key="7">
    <source>
        <dbReference type="ARBA" id="ARBA00022798"/>
    </source>
</evidence>
<evidence type="ECO:0000259" key="12">
    <source>
        <dbReference type="Pfam" id="PF06974"/>
    </source>
</evidence>
<evidence type="ECO:0000256" key="10">
    <source>
        <dbReference type="ARBA" id="ARBA00048109"/>
    </source>
</evidence>
<dbReference type="EC" id="2.3.1.20" evidence="4"/>
<evidence type="ECO:0000256" key="9">
    <source>
        <dbReference type="ARBA" id="ARBA00023315"/>
    </source>
</evidence>
<evidence type="ECO:0000256" key="8">
    <source>
        <dbReference type="ARBA" id="ARBA00023098"/>
    </source>
</evidence>